<evidence type="ECO:0008006" key="3">
    <source>
        <dbReference type="Google" id="ProtNLM"/>
    </source>
</evidence>
<dbReference type="Proteomes" id="UP000800096">
    <property type="component" value="Unassembled WGS sequence"/>
</dbReference>
<reference evidence="1" key="1">
    <citation type="journal article" date="2020" name="Stud. Mycol.">
        <title>101 Dothideomycetes genomes: a test case for predicting lifestyles and emergence of pathogens.</title>
        <authorList>
            <person name="Haridas S."/>
            <person name="Albert R."/>
            <person name="Binder M."/>
            <person name="Bloem J."/>
            <person name="Labutti K."/>
            <person name="Salamov A."/>
            <person name="Andreopoulos B."/>
            <person name="Baker S."/>
            <person name="Barry K."/>
            <person name="Bills G."/>
            <person name="Bluhm B."/>
            <person name="Cannon C."/>
            <person name="Castanera R."/>
            <person name="Culley D."/>
            <person name="Daum C."/>
            <person name="Ezra D."/>
            <person name="Gonzalez J."/>
            <person name="Henrissat B."/>
            <person name="Kuo A."/>
            <person name="Liang C."/>
            <person name="Lipzen A."/>
            <person name="Lutzoni F."/>
            <person name="Magnuson J."/>
            <person name="Mondo S."/>
            <person name="Nolan M."/>
            <person name="Ohm R."/>
            <person name="Pangilinan J."/>
            <person name="Park H.-J."/>
            <person name="Ramirez L."/>
            <person name="Alfaro M."/>
            <person name="Sun H."/>
            <person name="Tritt A."/>
            <person name="Yoshinaga Y."/>
            <person name="Zwiers L.-H."/>
            <person name="Turgeon B."/>
            <person name="Goodwin S."/>
            <person name="Spatafora J."/>
            <person name="Crous P."/>
            <person name="Grigoriev I."/>
        </authorList>
    </citation>
    <scope>NUCLEOTIDE SEQUENCE</scope>
    <source>
        <strain evidence="1">HMLAC05119</strain>
    </source>
</reference>
<proteinExistence type="predicted"/>
<protein>
    <recommendedName>
        <fullName evidence="3">Aminoglycoside phosphotransferase domain-containing protein</fullName>
    </recommendedName>
</protein>
<dbReference type="EMBL" id="ML979138">
    <property type="protein sequence ID" value="KAF1913447.1"/>
    <property type="molecule type" value="Genomic_DNA"/>
</dbReference>
<sequence length="362" mass="41913">MDSKQTNLIWSPEIALRTKEQVLIEDWSTTDNLDGFKIQRKRITAPLPSLETWTTFKPAAELNGVTIFYQQPSCPPLPTRQEFIDVATNDPLHKGAYLHDEAENLLYLAEMRPELRIPTLLAAWSIQSESDTPIYFFMMNYIEGDYMTDQYFASLPVHAQDVICGKLSSQLRYLRELPSEGYYGRVNGKGWLRPPPGLDTNTTAHHTVVGPCRTYEDFCSVMYRSEQVQQAIGYGSKEWSPFHHRGLTKLASLLAGWKPNEPRLTWIDPKIKNIIARPIQGDDGSEDWEVFLIDWECLGWYPAWLQALQVYRRCGSIIRDPANEQKWIIHRKDDVKAMVLKEFDPEPDWEKIKYLCLGSNFY</sequence>
<evidence type="ECO:0000313" key="2">
    <source>
        <dbReference type="Proteomes" id="UP000800096"/>
    </source>
</evidence>
<gene>
    <name evidence="1" type="ORF">BDU57DRAFT_501901</name>
</gene>
<dbReference type="AlphaFoldDB" id="A0A6A5QH93"/>
<dbReference type="PANTHER" id="PTHR21310">
    <property type="entry name" value="AMINOGLYCOSIDE PHOSPHOTRANSFERASE-RELATED-RELATED"/>
    <property type="match status" value="1"/>
</dbReference>
<evidence type="ECO:0000313" key="1">
    <source>
        <dbReference type="EMBL" id="KAF1913447.1"/>
    </source>
</evidence>
<dbReference type="PANTHER" id="PTHR21310:SF48">
    <property type="entry name" value="AMINOGLYCOSIDE PHOSPHOTRANSFERASE DOMAIN-CONTAINING PROTEIN"/>
    <property type="match status" value="1"/>
</dbReference>
<dbReference type="InterPro" id="IPR011009">
    <property type="entry name" value="Kinase-like_dom_sf"/>
</dbReference>
<name>A0A6A5QH93_AMPQU</name>
<organism evidence="1 2">
    <name type="scientific">Ampelomyces quisqualis</name>
    <name type="common">Powdery mildew agent</name>
    <dbReference type="NCBI Taxonomy" id="50730"/>
    <lineage>
        <taxon>Eukaryota</taxon>
        <taxon>Fungi</taxon>
        <taxon>Dikarya</taxon>
        <taxon>Ascomycota</taxon>
        <taxon>Pezizomycotina</taxon>
        <taxon>Dothideomycetes</taxon>
        <taxon>Pleosporomycetidae</taxon>
        <taxon>Pleosporales</taxon>
        <taxon>Pleosporineae</taxon>
        <taxon>Phaeosphaeriaceae</taxon>
        <taxon>Ampelomyces</taxon>
    </lineage>
</organism>
<dbReference type="InterPro" id="IPR051678">
    <property type="entry name" value="AGP_Transferase"/>
</dbReference>
<accession>A0A6A5QH93</accession>
<dbReference type="SUPFAM" id="SSF56112">
    <property type="entry name" value="Protein kinase-like (PK-like)"/>
    <property type="match status" value="1"/>
</dbReference>
<dbReference type="OrthoDB" id="4177236at2759"/>
<keyword evidence="2" id="KW-1185">Reference proteome</keyword>